<evidence type="ECO:0000313" key="12">
    <source>
        <dbReference type="Proteomes" id="UP001430377"/>
    </source>
</evidence>
<dbReference type="PROSITE" id="PS50110">
    <property type="entry name" value="RESPONSE_REGULATORY"/>
    <property type="match status" value="1"/>
</dbReference>
<evidence type="ECO:0000256" key="5">
    <source>
        <dbReference type="ARBA" id="ARBA00023012"/>
    </source>
</evidence>
<dbReference type="SMART" id="SM00448">
    <property type="entry name" value="REC"/>
    <property type="match status" value="1"/>
</dbReference>
<gene>
    <name evidence="11" type="ORF">EGH21_19000</name>
</gene>
<dbReference type="InterPro" id="IPR035965">
    <property type="entry name" value="PAS-like_dom_sf"/>
</dbReference>
<sequence>MTETGNLHVLHVDNHPGMVSLTAEMLEREDDRFTVTTATSASEGLDRFSNEKFDCVVSDYDMPGQNGLEFLDVVREEYPDLPFILFTGEGSEELASDAISAGVTDYVQKERGNDQYAMLANRIDNAVERARTNRECQRQLDAIETAREGISILDADGHFIYVNEAYADLYGYDPGQMCDEHWELIYPAEEVGFVHDEILPTVEQEGIWHGETTGLRADGSIFLEDHTVAATDRNELICTVQDITAQEDLHQKHQLVARASTDAFFDWNLRTDEVTRNEWYLTMFGYDSSAIETSADWWRERIHPDDRDRVLAAVDRAVENPATRYDETYRFEKKNGTYGTLRSRGYVVYDENNNPERLVGVHIDVTERKEHERKLEVRSAAMEASIDGMAILDADDEYVFVNQSHADIYGYEEPDAFLGETWQMCYGKDERDRLEAEILPELYENGSWRGEAVGTRKDGSTFPQELSLTVTDSGGLICVVRDITERKQQERERKQQNERLEKFADTVSHDLRNPLTVAQGRLDLARAECDSDYLDGVADAHERMATLIDDLLELTREGNRVNETESVTLAKIPTDCWQNVATADATLVTAVHQTIHADPNRLKQLLENLFRNAVEHGGTDVTVTVGGLNGKSGFYVADDGTGIPDAERATVFEAGYTTLDDGTGFGLNIVQEIAEAHGWDVQVTDSESGGARFEITGVKFVE</sequence>
<organism evidence="11 12">
    <name type="scientific">Haloarcula rubra</name>
    <dbReference type="NCBI Taxonomy" id="2487747"/>
    <lineage>
        <taxon>Archaea</taxon>
        <taxon>Methanobacteriati</taxon>
        <taxon>Methanobacteriota</taxon>
        <taxon>Stenosarchaea group</taxon>
        <taxon>Halobacteria</taxon>
        <taxon>Halobacteriales</taxon>
        <taxon>Haloarculaceae</taxon>
        <taxon>Haloarcula</taxon>
    </lineage>
</organism>
<dbReference type="PROSITE" id="PS50112">
    <property type="entry name" value="PAS"/>
    <property type="match status" value="1"/>
</dbReference>
<feature type="domain" description="PAS" evidence="9">
    <location>
        <begin position="142"/>
        <end position="187"/>
    </location>
</feature>
<feature type="domain" description="Response regulatory" evidence="8">
    <location>
        <begin position="8"/>
        <end position="124"/>
    </location>
</feature>
<feature type="domain" description="Histidine kinase" evidence="7">
    <location>
        <begin position="506"/>
        <end position="696"/>
    </location>
</feature>
<comment type="catalytic activity">
    <reaction evidence="1">
        <text>ATP + protein L-histidine = ADP + protein N-phospho-L-histidine.</text>
        <dbReference type="EC" id="2.7.13.3"/>
    </reaction>
</comment>
<dbReference type="CDD" id="cd00075">
    <property type="entry name" value="HATPase"/>
    <property type="match status" value="1"/>
</dbReference>
<dbReference type="InterPro" id="IPR036097">
    <property type="entry name" value="HisK_dim/P_sf"/>
</dbReference>
<dbReference type="InterPro" id="IPR036890">
    <property type="entry name" value="HATPase_C_sf"/>
</dbReference>
<evidence type="ECO:0000259" key="8">
    <source>
        <dbReference type="PROSITE" id="PS50110"/>
    </source>
</evidence>
<keyword evidence="12" id="KW-1185">Reference proteome</keyword>
<accession>A0AAW4PUX7</accession>
<dbReference type="EMBL" id="RKLR01000010">
    <property type="protein sequence ID" value="MBX0325121.1"/>
    <property type="molecule type" value="Genomic_DNA"/>
</dbReference>
<evidence type="ECO:0000259" key="10">
    <source>
        <dbReference type="PROSITE" id="PS50113"/>
    </source>
</evidence>
<evidence type="ECO:0000256" key="6">
    <source>
        <dbReference type="PROSITE-ProRule" id="PRU00169"/>
    </source>
</evidence>
<dbReference type="Gene3D" id="3.30.450.20">
    <property type="entry name" value="PAS domain"/>
    <property type="match status" value="3"/>
</dbReference>
<evidence type="ECO:0000256" key="3">
    <source>
        <dbReference type="ARBA" id="ARBA00022679"/>
    </source>
</evidence>
<dbReference type="InterPro" id="IPR003661">
    <property type="entry name" value="HisK_dim/P_dom"/>
</dbReference>
<dbReference type="PANTHER" id="PTHR43711:SF1">
    <property type="entry name" value="HISTIDINE KINASE 1"/>
    <property type="match status" value="1"/>
</dbReference>
<dbReference type="Proteomes" id="UP001430377">
    <property type="component" value="Unassembled WGS sequence"/>
</dbReference>
<dbReference type="RefSeq" id="WP_220619985.1">
    <property type="nucleotide sequence ID" value="NZ_RKLR01000010.1"/>
</dbReference>
<dbReference type="Pfam" id="PF00072">
    <property type="entry name" value="Response_reg"/>
    <property type="match status" value="1"/>
</dbReference>
<dbReference type="InterPro" id="IPR000700">
    <property type="entry name" value="PAS-assoc_C"/>
</dbReference>
<evidence type="ECO:0000259" key="7">
    <source>
        <dbReference type="PROSITE" id="PS50109"/>
    </source>
</evidence>
<dbReference type="InterPro" id="IPR003594">
    <property type="entry name" value="HATPase_dom"/>
</dbReference>
<dbReference type="SUPFAM" id="SSF47384">
    <property type="entry name" value="Homodimeric domain of signal transducing histidine kinase"/>
    <property type="match status" value="1"/>
</dbReference>
<dbReference type="SUPFAM" id="SSF55785">
    <property type="entry name" value="PYP-like sensor domain (PAS domain)"/>
    <property type="match status" value="3"/>
</dbReference>
<evidence type="ECO:0000256" key="1">
    <source>
        <dbReference type="ARBA" id="ARBA00000085"/>
    </source>
</evidence>
<dbReference type="Pfam" id="PF13426">
    <property type="entry name" value="PAS_9"/>
    <property type="match status" value="2"/>
</dbReference>
<dbReference type="InterPro" id="IPR013655">
    <property type="entry name" value="PAS_fold_3"/>
</dbReference>
<protein>
    <recommendedName>
        <fullName evidence="2">histidine kinase</fullName>
        <ecNumber evidence="2">2.7.13.3</ecNumber>
    </recommendedName>
</protein>
<dbReference type="PROSITE" id="PS50109">
    <property type="entry name" value="HIS_KIN"/>
    <property type="match status" value="1"/>
</dbReference>
<proteinExistence type="predicted"/>
<dbReference type="InterPro" id="IPR011006">
    <property type="entry name" value="CheY-like_superfamily"/>
</dbReference>
<dbReference type="Gene3D" id="3.30.565.10">
    <property type="entry name" value="Histidine kinase-like ATPase, C-terminal domain"/>
    <property type="match status" value="1"/>
</dbReference>
<dbReference type="Pfam" id="PF08447">
    <property type="entry name" value="PAS_3"/>
    <property type="match status" value="1"/>
</dbReference>
<dbReference type="SUPFAM" id="SSF52172">
    <property type="entry name" value="CheY-like"/>
    <property type="match status" value="1"/>
</dbReference>
<evidence type="ECO:0000256" key="2">
    <source>
        <dbReference type="ARBA" id="ARBA00012438"/>
    </source>
</evidence>
<feature type="domain" description="PAC" evidence="10">
    <location>
        <begin position="325"/>
        <end position="377"/>
    </location>
</feature>
<dbReference type="SMART" id="SM00086">
    <property type="entry name" value="PAC"/>
    <property type="match status" value="3"/>
</dbReference>
<dbReference type="Gene3D" id="3.40.50.2300">
    <property type="match status" value="1"/>
</dbReference>
<feature type="modified residue" description="4-aspartylphosphate" evidence="6">
    <location>
        <position position="59"/>
    </location>
</feature>
<comment type="caution">
    <text evidence="11">The sequence shown here is derived from an EMBL/GenBank/DDBJ whole genome shotgun (WGS) entry which is preliminary data.</text>
</comment>
<dbReference type="SMART" id="SM00091">
    <property type="entry name" value="PAS"/>
    <property type="match status" value="3"/>
</dbReference>
<dbReference type="PROSITE" id="PS50113">
    <property type="entry name" value="PAC"/>
    <property type="match status" value="1"/>
</dbReference>
<name>A0AAW4PUX7_9EURY</name>
<dbReference type="GO" id="GO:0000155">
    <property type="term" value="F:phosphorelay sensor kinase activity"/>
    <property type="evidence" value="ECO:0007669"/>
    <property type="project" value="InterPro"/>
</dbReference>
<keyword evidence="4" id="KW-0418">Kinase</keyword>
<dbReference type="InterPro" id="IPR005467">
    <property type="entry name" value="His_kinase_dom"/>
</dbReference>
<evidence type="ECO:0000259" key="9">
    <source>
        <dbReference type="PROSITE" id="PS50112"/>
    </source>
</evidence>
<evidence type="ECO:0000256" key="4">
    <source>
        <dbReference type="ARBA" id="ARBA00022777"/>
    </source>
</evidence>
<dbReference type="Gene3D" id="1.10.287.130">
    <property type="match status" value="1"/>
</dbReference>
<dbReference type="Pfam" id="PF00512">
    <property type="entry name" value="HisKA"/>
    <property type="match status" value="1"/>
</dbReference>
<dbReference type="SMART" id="SM00388">
    <property type="entry name" value="HisKA"/>
    <property type="match status" value="1"/>
</dbReference>
<dbReference type="SMART" id="SM00387">
    <property type="entry name" value="HATPase_c"/>
    <property type="match status" value="1"/>
</dbReference>
<keyword evidence="3" id="KW-0808">Transferase</keyword>
<dbReference type="InterPro" id="IPR001610">
    <property type="entry name" value="PAC"/>
</dbReference>
<dbReference type="CDD" id="cd00082">
    <property type="entry name" value="HisKA"/>
    <property type="match status" value="1"/>
</dbReference>
<dbReference type="SUPFAM" id="SSF55874">
    <property type="entry name" value="ATPase domain of HSP90 chaperone/DNA topoisomerase II/histidine kinase"/>
    <property type="match status" value="1"/>
</dbReference>
<dbReference type="NCBIfam" id="TIGR00229">
    <property type="entry name" value="sensory_box"/>
    <property type="match status" value="3"/>
</dbReference>
<reference evidence="11 12" key="1">
    <citation type="submission" date="2021-06" db="EMBL/GenBank/DDBJ databases">
        <title>Halomicroarcula sp. a new haloarchaeum isolated from saline soil.</title>
        <authorList>
            <person name="Duran-Viseras A."/>
            <person name="Sanchez-Porro C."/>
            <person name="Ventosa A."/>
        </authorList>
    </citation>
    <scope>NUCLEOTIDE SEQUENCE [LARGE SCALE GENOMIC DNA]</scope>
    <source>
        <strain evidence="11 12">F13</strain>
    </source>
</reference>
<evidence type="ECO:0000313" key="11">
    <source>
        <dbReference type="EMBL" id="MBX0325121.1"/>
    </source>
</evidence>
<dbReference type="Pfam" id="PF02518">
    <property type="entry name" value="HATPase_c"/>
    <property type="match status" value="1"/>
</dbReference>
<keyword evidence="5" id="KW-0902">Two-component regulatory system</keyword>
<dbReference type="AlphaFoldDB" id="A0AAW4PUX7"/>
<dbReference type="EC" id="2.7.13.3" evidence="2"/>
<dbReference type="InterPro" id="IPR001789">
    <property type="entry name" value="Sig_transdc_resp-reg_receiver"/>
</dbReference>
<dbReference type="CDD" id="cd00156">
    <property type="entry name" value="REC"/>
    <property type="match status" value="1"/>
</dbReference>
<dbReference type="CDD" id="cd00130">
    <property type="entry name" value="PAS"/>
    <property type="match status" value="3"/>
</dbReference>
<keyword evidence="6" id="KW-0597">Phosphoprotein</keyword>
<dbReference type="InterPro" id="IPR000014">
    <property type="entry name" value="PAS"/>
</dbReference>
<dbReference type="PANTHER" id="PTHR43711">
    <property type="entry name" value="TWO-COMPONENT HISTIDINE KINASE"/>
    <property type="match status" value="1"/>
</dbReference>
<dbReference type="InterPro" id="IPR050736">
    <property type="entry name" value="Sensor_HK_Regulatory"/>
</dbReference>